<dbReference type="PANTHER" id="PTHR10625:SF38">
    <property type="entry name" value="HISTONE DEACETYLASE 6, ISOFORM G"/>
    <property type="match status" value="1"/>
</dbReference>
<evidence type="ECO:0000259" key="2">
    <source>
        <dbReference type="Pfam" id="PF00850"/>
    </source>
</evidence>
<dbReference type="Pfam" id="PF00850">
    <property type="entry name" value="Hist_deacetyl"/>
    <property type="match status" value="1"/>
</dbReference>
<organism evidence="3 4">
    <name type="scientific">Limulus polyphemus</name>
    <name type="common">Atlantic horseshoe crab</name>
    <dbReference type="NCBI Taxonomy" id="6850"/>
    <lineage>
        <taxon>Eukaryota</taxon>
        <taxon>Metazoa</taxon>
        <taxon>Ecdysozoa</taxon>
        <taxon>Arthropoda</taxon>
        <taxon>Chelicerata</taxon>
        <taxon>Merostomata</taxon>
        <taxon>Xiphosura</taxon>
        <taxon>Limulidae</taxon>
        <taxon>Limulus</taxon>
    </lineage>
</organism>
<dbReference type="PANTHER" id="PTHR10625">
    <property type="entry name" value="HISTONE DEACETYLASE HDAC1-RELATED"/>
    <property type="match status" value="1"/>
</dbReference>
<comment type="catalytic activity">
    <reaction evidence="1">
        <text>N(6)-acetyl-L-lysyl-[histone] + H2O = L-lysyl-[histone] + acetate</text>
        <dbReference type="Rhea" id="RHEA:58196"/>
        <dbReference type="Rhea" id="RHEA-COMP:9845"/>
        <dbReference type="Rhea" id="RHEA-COMP:11338"/>
        <dbReference type="ChEBI" id="CHEBI:15377"/>
        <dbReference type="ChEBI" id="CHEBI:29969"/>
        <dbReference type="ChEBI" id="CHEBI:30089"/>
        <dbReference type="ChEBI" id="CHEBI:61930"/>
        <dbReference type="EC" id="3.5.1.98"/>
    </reaction>
</comment>
<dbReference type="GeneID" id="106477414"/>
<feature type="domain" description="Histone deacetylase" evidence="2">
    <location>
        <begin position="1"/>
        <end position="49"/>
    </location>
</feature>
<evidence type="ECO:0000313" key="4">
    <source>
        <dbReference type="RefSeq" id="XP_013793439.1"/>
    </source>
</evidence>
<keyword evidence="3" id="KW-1185">Reference proteome</keyword>
<dbReference type="Proteomes" id="UP000694941">
    <property type="component" value="Unplaced"/>
</dbReference>
<proteinExistence type="predicted"/>
<reference evidence="4" key="1">
    <citation type="submission" date="2025-08" db="UniProtKB">
        <authorList>
            <consortium name="RefSeq"/>
        </authorList>
    </citation>
    <scope>IDENTIFICATION</scope>
    <source>
        <tissue evidence="4">Muscle</tissue>
    </source>
</reference>
<accession>A0ABM1C3C1</accession>
<protein>
    <submittedName>
        <fullName evidence="4">Histone deacetylase 6-like</fullName>
    </submittedName>
</protein>
<dbReference type="RefSeq" id="XP_013793439.1">
    <property type="nucleotide sequence ID" value="XM_013937985.1"/>
</dbReference>
<evidence type="ECO:0000313" key="3">
    <source>
        <dbReference type="Proteomes" id="UP000694941"/>
    </source>
</evidence>
<dbReference type="InterPro" id="IPR023801">
    <property type="entry name" value="His_deacetylse_dom"/>
</dbReference>
<sequence>GNCCVSPECYGHMTHLLSSLANGRIILALEGGYNLTTISEAMCSCTDALLGNPLPPLPSALKVSPSAIESILNTVHVHKKYWNCLQFDVDLPSYEPQKTALEDLETTVLSG</sequence>
<gene>
    <name evidence="4" type="primary">LOC106477414</name>
</gene>
<feature type="non-terminal residue" evidence="4">
    <location>
        <position position="111"/>
    </location>
</feature>
<feature type="non-terminal residue" evidence="4">
    <location>
        <position position="1"/>
    </location>
</feature>
<dbReference type="SUPFAM" id="SSF52768">
    <property type="entry name" value="Arginase/deacetylase"/>
    <property type="match status" value="1"/>
</dbReference>
<name>A0ABM1C3C1_LIMPO</name>
<dbReference type="InterPro" id="IPR023696">
    <property type="entry name" value="Ureohydrolase_dom_sf"/>
</dbReference>
<dbReference type="Gene3D" id="3.40.800.20">
    <property type="entry name" value="Histone deacetylase domain"/>
    <property type="match status" value="1"/>
</dbReference>
<dbReference type="InterPro" id="IPR037138">
    <property type="entry name" value="His_deacetylse_dom_sf"/>
</dbReference>
<evidence type="ECO:0000256" key="1">
    <source>
        <dbReference type="ARBA" id="ARBA00048287"/>
    </source>
</evidence>